<reference evidence="3" key="1">
    <citation type="submission" date="2016-10" db="EMBL/GenBank/DDBJ databases">
        <authorList>
            <person name="Varghese N."/>
            <person name="Submissions S."/>
        </authorList>
    </citation>
    <scope>NUCLEOTIDE SEQUENCE [LARGE SCALE GENOMIC DNA]</scope>
    <source>
        <strain evidence="3">DSM 25751</strain>
    </source>
</reference>
<dbReference type="Proteomes" id="UP000198564">
    <property type="component" value="Unassembled WGS sequence"/>
</dbReference>
<dbReference type="EMBL" id="FNYW01000002">
    <property type="protein sequence ID" value="SEI53211.1"/>
    <property type="molecule type" value="Genomic_DNA"/>
</dbReference>
<accession>A0A1H6RBL7</accession>
<proteinExistence type="predicted"/>
<keyword evidence="1" id="KW-0812">Transmembrane</keyword>
<keyword evidence="1" id="KW-1133">Transmembrane helix</keyword>
<keyword evidence="3" id="KW-1185">Reference proteome</keyword>
<name>A0A1H6RBL7_9LACT</name>
<dbReference type="STRING" id="1130080.SAMN04488113_102107"/>
<organism evidence="2 3">
    <name type="scientific">Alkalibacterium gilvum</name>
    <dbReference type="NCBI Taxonomy" id="1130080"/>
    <lineage>
        <taxon>Bacteria</taxon>
        <taxon>Bacillati</taxon>
        <taxon>Bacillota</taxon>
        <taxon>Bacilli</taxon>
        <taxon>Lactobacillales</taxon>
        <taxon>Carnobacteriaceae</taxon>
        <taxon>Alkalibacterium</taxon>
    </lineage>
</organism>
<evidence type="ECO:0000313" key="3">
    <source>
        <dbReference type="Proteomes" id="UP000198564"/>
    </source>
</evidence>
<feature type="transmembrane region" description="Helical" evidence="1">
    <location>
        <begin position="7"/>
        <end position="32"/>
    </location>
</feature>
<evidence type="ECO:0000256" key="1">
    <source>
        <dbReference type="SAM" id="Phobius"/>
    </source>
</evidence>
<dbReference type="AlphaFoldDB" id="A0A1H6RBL7"/>
<dbReference type="RefSeq" id="WP_177170451.1">
    <property type="nucleotide sequence ID" value="NZ_FNYW01000002.1"/>
</dbReference>
<evidence type="ECO:0000313" key="2">
    <source>
        <dbReference type="EMBL" id="SEI53211.1"/>
    </source>
</evidence>
<protein>
    <submittedName>
        <fullName evidence="2">Uncharacterized protein</fullName>
    </submittedName>
</protein>
<keyword evidence="1" id="KW-0472">Membrane</keyword>
<gene>
    <name evidence="2" type="ORF">SAMN04488113_102107</name>
</gene>
<sequence length="52" mass="5788">MSRTKKMIITAVSILGSVTAFVSGLFLTFFVVGKKIDQAYTSKRNDNEDDEN</sequence>